<sequence>MNTDTQGDLSSRSVKTCHFKSHIMIPSPSRKLFAPLITLPMFPPVSPAAMQAPRVRATMPLPRVLPSDRDLYSIGD</sequence>
<evidence type="ECO:0000313" key="1">
    <source>
        <dbReference type="EMBL" id="KAF2644337.1"/>
    </source>
</evidence>
<evidence type="ECO:0000313" key="2">
    <source>
        <dbReference type="Proteomes" id="UP000799753"/>
    </source>
</evidence>
<dbReference type="Proteomes" id="UP000799753">
    <property type="component" value="Unassembled WGS sequence"/>
</dbReference>
<protein>
    <submittedName>
        <fullName evidence="1">Uncharacterized protein</fullName>
    </submittedName>
</protein>
<proteinExistence type="predicted"/>
<keyword evidence="2" id="KW-1185">Reference proteome</keyword>
<accession>A0A6A6SAU9</accession>
<gene>
    <name evidence="1" type="ORF">P280DRAFT_230398</name>
</gene>
<organism evidence="1 2">
    <name type="scientific">Massarina eburnea CBS 473.64</name>
    <dbReference type="NCBI Taxonomy" id="1395130"/>
    <lineage>
        <taxon>Eukaryota</taxon>
        <taxon>Fungi</taxon>
        <taxon>Dikarya</taxon>
        <taxon>Ascomycota</taxon>
        <taxon>Pezizomycotina</taxon>
        <taxon>Dothideomycetes</taxon>
        <taxon>Pleosporomycetidae</taxon>
        <taxon>Pleosporales</taxon>
        <taxon>Massarineae</taxon>
        <taxon>Massarinaceae</taxon>
        <taxon>Massarina</taxon>
    </lineage>
</organism>
<reference evidence="1" key="1">
    <citation type="journal article" date="2020" name="Stud. Mycol.">
        <title>101 Dothideomycetes genomes: a test case for predicting lifestyles and emergence of pathogens.</title>
        <authorList>
            <person name="Haridas S."/>
            <person name="Albert R."/>
            <person name="Binder M."/>
            <person name="Bloem J."/>
            <person name="Labutti K."/>
            <person name="Salamov A."/>
            <person name="Andreopoulos B."/>
            <person name="Baker S."/>
            <person name="Barry K."/>
            <person name="Bills G."/>
            <person name="Bluhm B."/>
            <person name="Cannon C."/>
            <person name="Castanera R."/>
            <person name="Culley D."/>
            <person name="Daum C."/>
            <person name="Ezra D."/>
            <person name="Gonzalez J."/>
            <person name="Henrissat B."/>
            <person name="Kuo A."/>
            <person name="Liang C."/>
            <person name="Lipzen A."/>
            <person name="Lutzoni F."/>
            <person name="Magnuson J."/>
            <person name="Mondo S."/>
            <person name="Nolan M."/>
            <person name="Ohm R."/>
            <person name="Pangilinan J."/>
            <person name="Park H.-J."/>
            <person name="Ramirez L."/>
            <person name="Alfaro M."/>
            <person name="Sun H."/>
            <person name="Tritt A."/>
            <person name="Yoshinaga Y."/>
            <person name="Zwiers L.-H."/>
            <person name="Turgeon B."/>
            <person name="Goodwin S."/>
            <person name="Spatafora J."/>
            <person name="Crous P."/>
            <person name="Grigoriev I."/>
        </authorList>
    </citation>
    <scope>NUCLEOTIDE SEQUENCE</scope>
    <source>
        <strain evidence="1">CBS 473.64</strain>
    </source>
</reference>
<name>A0A6A6SAU9_9PLEO</name>
<dbReference type="EMBL" id="MU006779">
    <property type="protein sequence ID" value="KAF2644337.1"/>
    <property type="molecule type" value="Genomic_DNA"/>
</dbReference>
<dbReference type="AlphaFoldDB" id="A0A6A6SAU9"/>